<feature type="transmembrane region" description="Helical" evidence="1">
    <location>
        <begin position="67"/>
        <end position="85"/>
    </location>
</feature>
<keyword evidence="3" id="KW-1185">Reference proteome</keyword>
<feature type="transmembrane region" description="Helical" evidence="1">
    <location>
        <begin position="301"/>
        <end position="322"/>
    </location>
</feature>
<evidence type="ECO:0000313" key="3">
    <source>
        <dbReference type="Proteomes" id="UP000316988"/>
    </source>
</evidence>
<keyword evidence="1" id="KW-0472">Membrane</keyword>
<dbReference type="RefSeq" id="WP_143912871.1">
    <property type="nucleotide sequence ID" value="NZ_VLNT01000004.1"/>
</dbReference>
<feature type="transmembrane region" description="Helical" evidence="1">
    <location>
        <begin position="247"/>
        <end position="269"/>
    </location>
</feature>
<accession>A0A554SDK5</accession>
<feature type="transmembrane region" description="Helical" evidence="1">
    <location>
        <begin position="276"/>
        <end position="295"/>
    </location>
</feature>
<dbReference type="Proteomes" id="UP000316988">
    <property type="component" value="Unassembled WGS sequence"/>
</dbReference>
<feature type="transmembrane region" description="Helical" evidence="1">
    <location>
        <begin position="114"/>
        <end position="135"/>
    </location>
</feature>
<keyword evidence="1" id="KW-1133">Transmembrane helix</keyword>
<feature type="transmembrane region" description="Helical" evidence="1">
    <location>
        <begin position="92"/>
        <end position="108"/>
    </location>
</feature>
<feature type="transmembrane region" description="Helical" evidence="1">
    <location>
        <begin position="204"/>
        <end position="227"/>
    </location>
</feature>
<sequence>MSTTQPGRRRRLDASVAPVYERPTRGPRFASPRTARTFEWLTVVGWLLGFVGSLSSVVATPVSIPEWVWRSSAALLLVAFSMMLTHRVGGHMRLWVPLAVLVAAGAIVTERGLLLVAAAGLTAVLSALVAVMLTLPAPTVGASLREYGISLLLAVSGTVGVAAWNAPANVPVYSGLVLASAVALGVATMWSLGAGLHGLSRQHLWILVGVAVVAVLLFVYGGIVRLYGSPGLKEALDDSIIWMRQNIGGVPRPFEVLIGFPAIIVGTSLRSRYREGWWVCVFAVLGTAVITTSLIDPGAYPSYFAFSTLYSAALGIPIGLLLRRIILSPRSARAARAVAPPSRVEPGRFSPLK</sequence>
<feature type="transmembrane region" description="Helical" evidence="1">
    <location>
        <begin position="147"/>
        <end position="166"/>
    </location>
</feature>
<proteinExistence type="predicted"/>
<dbReference type="EMBL" id="VLNT01000004">
    <property type="protein sequence ID" value="TSD64431.1"/>
    <property type="molecule type" value="Genomic_DNA"/>
</dbReference>
<evidence type="ECO:0000256" key="1">
    <source>
        <dbReference type="SAM" id="Phobius"/>
    </source>
</evidence>
<gene>
    <name evidence="2" type="ORF">FNM00_07830</name>
</gene>
<protein>
    <submittedName>
        <fullName evidence="2">Uncharacterized protein</fullName>
    </submittedName>
</protein>
<organism evidence="2 3">
    <name type="scientific">Aeromicrobium piscarium</name>
    <dbReference type="NCBI Taxonomy" id="2590901"/>
    <lineage>
        <taxon>Bacteria</taxon>
        <taxon>Bacillati</taxon>
        <taxon>Actinomycetota</taxon>
        <taxon>Actinomycetes</taxon>
        <taxon>Propionibacteriales</taxon>
        <taxon>Nocardioidaceae</taxon>
        <taxon>Aeromicrobium</taxon>
    </lineage>
</organism>
<feature type="transmembrane region" description="Helical" evidence="1">
    <location>
        <begin position="172"/>
        <end position="192"/>
    </location>
</feature>
<keyword evidence="1" id="KW-0812">Transmembrane</keyword>
<name>A0A554SDK5_9ACTN</name>
<evidence type="ECO:0000313" key="2">
    <source>
        <dbReference type="EMBL" id="TSD64431.1"/>
    </source>
</evidence>
<dbReference type="OrthoDB" id="3786007at2"/>
<dbReference type="AlphaFoldDB" id="A0A554SDK5"/>
<comment type="caution">
    <text evidence="2">The sequence shown here is derived from an EMBL/GenBank/DDBJ whole genome shotgun (WGS) entry which is preliminary data.</text>
</comment>
<reference evidence="2 3" key="1">
    <citation type="submission" date="2019-07" db="EMBL/GenBank/DDBJ databases">
        <authorList>
            <person name="Zhao L.H."/>
        </authorList>
    </citation>
    <scope>NUCLEOTIDE SEQUENCE [LARGE SCALE GENOMIC DNA]</scope>
    <source>
        <strain evidence="2 3">Co35</strain>
    </source>
</reference>
<feature type="transmembrane region" description="Helical" evidence="1">
    <location>
        <begin position="38"/>
        <end position="61"/>
    </location>
</feature>